<gene>
    <name evidence="1" type="ORF">PYW08_002832</name>
</gene>
<reference evidence="1" key="1">
    <citation type="submission" date="2023-03" db="EMBL/GenBank/DDBJ databases">
        <title>Chromosome-level genomes of two armyworms, Mythimna separata and Mythimna loreyi, provide insights into the biosynthesis and reception of sex pheromones.</title>
        <authorList>
            <person name="Zhao H."/>
        </authorList>
    </citation>
    <scope>NUCLEOTIDE SEQUENCE</scope>
    <source>
        <strain evidence="1">BeijingLab</strain>
    </source>
</reference>
<evidence type="ECO:0000313" key="1">
    <source>
        <dbReference type="EMBL" id="KAJ8718595.1"/>
    </source>
</evidence>
<comment type="caution">
    <text evidence="1">The sequence shown here is derived from an EMBL/GenBank/DDBJ whole genome shotgun (WGS) entry which is preliminary data.</text>
</comment>
<proteinExistence type="predicted"/>
<protein>
    <submittedName>
        <fullName evidence="1">Uncharacterized protein</fullName>
    </submittedName>
</protein>
<accession>A0ACC2QL20</accession>
<organism evidence="1 2">
    <name type="scientific">Mythimna loreyi</name>
    <dbReference type="NCBI Taxonomy" id="667449"/>
    <lineage>
        <taxon>Eukaryota</taxon>
        <taxon>Metazoa</taxon>
        <taxon>Ecdysozoa</taxon>
        <taxon>Arthropoda</taxon>
        <taxon>Hexapoda</taxon>
        <taxon>Insecta</taxon>
        <taxon>Pterygota</taxon>
        <taxon>Neoptera</taxon>
        <taxon>Endopterygota</taxon>
        <taxon>Lepidoptera</taxon>
        <taxon>Glossata</taxon>
        <taxon>Ditrysia</taxon>
        <taxon>Noctuoidea</taxon>
        <taxon>Noctuidae</taxon>
        <taxon>Noctuinae</taxon>
        <taxon>Hadenini</taxon>
        <taxon>Mythimna</taxon>
    </lineage>
</organism>
<evidence type="ECO:0000313" key="2">
    <source>
        <dbReference type="Proteomes" id="UP001231649"/>
    </source>
</evidence>
<keyword evidence="2" id="KW-1185">Reference proteome</keyword>
<dbReference type="EMBL" id="CM056789">
    <property type="protein sequence ID" value="KAJ8718595.1"/>
    <property type="molecule type" value="Genomic_DNA"/>
</dbReference>
<dbReference type="Proteomes" id="UP001231649">
    <property type="component" value="Chromosome 13"/>
</dbReference>
<name>A0ACC2QL20_9NEOP</name>
<sequence length="412" mass="49313">MAALKKLLYYYNTRKSIKYGTNVLILLYFFAIIHIFFIRYKGDNIDPSQKYVLVWKRYHLIDVNQKHELLPNLGCRVNKCIFTEDKDLLGGDYTRFDAIIFTESFLKLGDKLKLPERRSPSQIYIFSTLESSYYYPACDVRYDDFFNWTNTHRLDSDVQWPYFVVRNASRHIVAPRQDVHWQVYNAKIPIPVAIRNIFRGRKKAAAWLVSHCNADNSRDDYMTRLQEHLYHFAIHIDVYGSCSNVRCTNDNCAEMLRKDYHFYMAFENSFSEDYVTEKVLHGYDNYVVPIVYGGANYTRFLPPGSYLNARKLHPYNLAYKMHEAIKDPEKYNDFFRWTNYYTLNSPETLPGLHPLCDLCEALHSERARRPRLLPQFRRWWNGRKGLQWCLPFQYWNETSVLRVDRRHLIDMY</sequence>